<dbReference type="InterPro" id="IPR020617">
    <property type="entry name" value="Thiolase_C"/>
</dbReference>
<dbReference type="NCBIfam" id="TIGR01930">
    <property type="entry name" value="AcCoA-C-Actrans"/>
    <property type="match status" value="1"/>
</dbReference>
<evidence type="ECO:0000256" key="3">
    <source>
        <dbReference type="ARBA" id="ARBA00022679"/>
    </source>
</evidence>
<dbReference type="SUPFAM" id="SSF53901">
    <property type="entry name" value="Thiolase-like"/>
    <property type="match status" value="2"/>
</dbReference>
<comment type="caution">
    <text evidence="9">The sequence shown here is derived from an EMBL/GenBank/DDBJ whole genome shotgun (WGS) entry which is preliminary data.</text>
</comment>
<dbReference type="RefSeq" id="WP_007555295.1">
    <property type="nucleotide sequence ID" value="NZ_AENT01000030.1"/>
</dbReference>
<dbReference type="Proteomes" id="UP000004594">
    <property type="component" value="Unassembled WGS sequence"/>
</dbReference>
<proteinExistence type="inferred from homology"/>
<dbReference type="PIRSF" id="PIRSF000429">
    <property type="entry name" value="Ac-CoA_Ac_transf"/>
    <property type="match status" value="1"/>
</dbReference>
<dbReference type="PANTHER" id="PTHR18919:SF107">
    <property type="entry name" value="ACETYL-COA ACETYLTRANSFERASE, CYTOSOLIC"/>
    <property type="match status" value="1"/>
</dbReference>
<dbReference type="OrthoDB" id="9764892at2"/>
<gene>
    <name evidence="9" type="ORF">HMPREF9220_0255</name>
</gene>
<dbReference type="EC" id="2.3.1.9" evidence="2"/>
<evidence type="ECO:0000256" key="6">
    <source>
        <dbReference type="RuleBase" id="RU003557"/>
    </source>
</evidence>
<reference evidence="9 10" key="1">
    <citation type="submission" date="2010-11" db="EMBL/GenBank/DDBJ databases">
        <authorList>
            <person name="Durkin A.S."/>
            <person name="Madupu R."/>
            <person name="Torralba M."/>
            <person name="Gillis M."/>
            <person name="Methe B."/>
            <person name="Sutton G."/>
            <person name="Nelson K.E."/>
        </authorList>
    </citation>
    <scope>NUCLEOTIDE SEQUENCE [LARGE SCALE GENOMIC DNA]</scope>
    <source>
        <strain evidence="9 10">UPII 345-E</strain>
    </source>
</reference>
<protein>
    <recommendedName>
        <fullName evidence="2">acetyl-CoA C-acetyltransferase</fullName>
        <ecNumber evidence="2">2.3.1.9</ecNumber>
    </recommendedName>
    <alternativeName>
        <fullName evidence="5">Acetoacetyl-CoA thiolase</fullName>
    </alternativeName>
</protein>
<evidence type="ECO:0000256" key="2">
    <source>
        <dbReference type="ARBA" id="ARBA00012705"/>
    </source>
</evidence>
<sequence length="384" mass="42410">MTNRVFILGGLRTHIGIRNGIFKNVLPEKLGAALIKEIKRKYFVENPDLLICGNAIGPGGNIGRLTLLNAGISDNVPAFTVDTQCASGLTAIDIAYSKIASGQCELVFAGGIESTSLQPYREYNENDPRTKLRNPKFTAAQFSPSEYEDDAMLSGAEKTAKLLNISKKEADMAALECYQNAYKAREKNLLGNIICPLFSSTRDEVMRRKFTEKLLERAPLIFNQNGSVLTSANSCTINDGAAFVILASENWMKQNKRECEIELLSTMMKGTNPEYPPLAADFATLNILNECNLKYKNIFAFEYNESFSIIRVHFQKEHKEEKKRFNKWGGALAYGHPYGASGAILMLHLQQILKKENGKYGIAAIPAAGGIGQAILVVNHKGKK</sequence>
<dbReference type="GO" id="GO:0003985">
    <property type="term" value="F:acetyl-CoA C-acetyltransferase activity"/>
    <property type="evidence" value="ECO:0007669"/>
    <property type="project" value="UniProtKB-EC"/>
</dbReference>
<dbReference type="PROSITE" id="PS00737">
    <property type="entry name" value="THIOLASE_2"/>
    <property type="match status" value="1"/>
</dbReference>
<dbReference type="CDD" id="cd00751">
    <property type="entry name" value="thiolase"/>
    <property type="match status" value="1"/>
</dbReference>
<evidence type="ECO:0000259" key="7">
    <source>
        <dbReference type="Pfam" id="PF00108"/>
    </source>
</evidence>
<accession>E4LAJ0</accession>
<dbReference type="AlphaFoldDB" id="E4LAJ0"/>
<feature type="domain" description="Thiolase N-terminal" evidence="7">
    <location>
        <begin position="5"/>
        <end position="249"/>
    </location>
</feature>
<evidence type="ECO:0000259" key="8">
    <source>
        <dbReference type="Pfam" id="PF02803"/>
    </source>
</evidence>
<dbReference type="InterPro" id="IPR016039">
    <property type="entry name" value="Thiolase-like"/>
</dbReference>
<organism evidence="9 10">
    <name type="scientific">Dialister micraerophilus UPII 345-E</name>
    <dbReference type="NCBI Taxonomy" id="910314"/>
    <lineage>
        <taxon>Bacteria</taxon>
        <taxon>Bacillati</taxon>
        <taxon>Bacillota</taxon>
        <taxon>Negativicutes</taxon>
        <taxon>Veillonellales</taxon>
        <taxon>Veillonellaceae</taxon>
        <taxon>Dialister</taxon>
    </lineage>
</organism>
<keyword evidence="3 6" id="KW-0808">Transferase</keyword>
<dbReference type="Pfam" id="PF02803">
    <property type="entry name" value="Thiolase_C"/>
    <property type="match status" value="1"/>
</dbReference>
<dbReference type="Gene3D" id="3.40.47.10">
    <property type="match status" value="1"/>
</dbReference>
<dbReference type="InterPro" id="IPR002155">
    <property type="entry name" value="Thiolase"/>
</dbReference>
<evidence type="ECO:0000313" key="10">
    <source>
        <dbReference type="Proteomes" id="UP000004594"/>
    </source>
</evidence>
<feature type="domain" description="Thiolase C-terminal" evidence="8">
    <location>
        <begin position="265"/>
        <end position="377"/>
    </location>
</feature>
<evidence type="ECO:0000256" key="4">
    <source>
        <dbReference type="ARBA" id="ARBA00023315"/>
    </source>
</evidence>
<dbReference type="InterPro" id="IPR020616">
    <property type="entry name" value="Thiolase_N"/>
</dbReference>
<dbReference type="PANTHER" id="PTHR18919">
    <property type="entry name" value="ACETYL-COA C-ACYLTRANSFERASE"/>
    <property type="match status" value="1"/>
</dbReference>
<dbReference type="eggNOG" id="COG0183">
    <property type="taxonomic scope" value="Bacteria"/>
</dbReference>
<keyword evidence="4 6" id="KW-0012">Acyltransferase</keyword>
<dbReference type="EMBL" id="AENT01000030">
    <property type="protein sequence ID" value="EFR42239.1"/>
    <property type="molecule type" value="Genomic_DNA"/>
</dbReference>
<evidence type="ECO:0000313" key="9">
    <source>
        <dbReference type="EMBL" id="EFR42239.1"/>
    </source>
</evidence>
<dbReference type="Pfam" id="PF00108">
    <property type="entry name" value="Thiolase_N"/>
    <property type="match status" value="1"/>
</dbReference>
<name>E4LAJ0_9FIRM</name>
<evidence type="ECO:0000256" key="1">
    <source>
        <dbReference type="ARBA" id="ARBA00010982"/>
    </source>
</evidence>
<evidence type="ECO:0000256" key="5">
    <source>
        <dbReference type="ARBA" id="ARBA00030755"/>
    </source>
</evidence>
<dbReference type="InterPro" id="IPR020613">
    <property type="entry name" value="Thiolase_CS"/>
</dbReference>
<comment type="similarity">
    <text evidence="1 6">Belongs to the thiolase-like superfamily. Thiolase family.</text>
</comment>